<keyword evidence="3" id="KW-1185">Reference proteome</keyword>
<organism evidence="2 3">
    <name type="scientific">Marinobacter iranensis</name>
    <dbReference type="NCBI Taxonomy" id="2962607"/>
    <lineage>
        <taxon>Bacteria</taxon>
        <taxon>Pseudomonadati</taxon>
        <taxon>Pseudomonadota</taxon>
        <taxon>Gammaproteobacteria</taxon>
        <taxon>Pseudomonadales</taxon>
        <taxon>Marinobacteraceae</taxon>
        <taxon>Marinobacter</taxon>
    </lineage>
</organism>
<evidence type="ECO:0000256" key="1">
    <source>
        <dbReference type="SAM" id="MobiDB-lite"/>
    </source>
</evidence>
<protein>
    <submittedName>
        <fullName evidence="2">Uncharacterized protein</fullName>
    </submittedName>
</protein>
<name>A0ABT5Y9K9_9GAMM</name>
<reference evidence="2" key="1">
    <citation type="submission" date="2022-07" db="EMBL/GenBank/DDBJ databases">
        <title>Marinobacter iranensis a new bacterium isolate from a hipersaline lake in Iran.</title>
        <authorList>
            <person name="Mohammad A.M.A."/>
            <person name="Cristina S.-P."/>
            <person name="Antonio V."/>
        </authorList>
    </citation>
    <scope>NUCLEOTIDE SEQUENCE</scope>
    <source>
        <strain evidence="2">71-i</strain>
    </source>
</reference>
<sequence length="56" mass="6563">MNLHNPEDFRRAWDSLDDPKEIRESLERDQEAEDHVEPVKPAFTLVCGKQVRNGDE</sequence>
<dbReference type="EMBL" id="JANCMW010000004">
    <property type="protein sequence ID" value="MDF0750339.1"/>
    <property type="molecule type" value="Genomic_DNA"/>
</dbReference>
<feature type="region of interest" description="Disordered" evidence="1">
    <location>
        <begin position="1"/>
        <end position="21"/>
    </location>
</feature>
<evidence type="ECO:0000313" key="3">
    <source>
        <dbReference type="Proteomes" id="UP001143391"/>
    </source>
</evidence>
<dbReference type="Proteomes" id="UP001143391">
    <property type="component" value="Unassembled WGS sequence"/>
</dbReference>
<evidence type="ECO:0000313" key="2">
    <source>
        <dbReference type="EMBL" id="MDF0750339.1"/>
    </source>
</evidence>
<gene>
    <name evidence="2" type="ORF">NLU14_08855</name>
</gene>
<accession>A0ABT5Y9K9</accession>
<proteinExistence type="predicted"/>
<comment type="caution">
    <text evidence="2">The sequence shown here is derived from an EMBL/GenBank/DDBJ whole genome shotgun (WGS) entry which is preliminary data.</text>
</comment>
<dbReference type="RefSeq" id="WP_275705870.1">
    <property type="nucleotide sequence ID" value="NZ_JANCMW010000004.1"/>
</dbReference>